<keyword evidence="2" id="KW-1185">Reference proteome</keyword>
<comment type="caution">
    <text evidence="1">The sequence shown here is derived from an EMBL/GenBank/DDBJ whole genome shotgun (WGS) entry which is preliminary data.</text>
</comment>
<dbReference type="EMBL" id="JAUHTC010000058">
    <property type="protein sequence ID" value="MDN4519644.1"/>
    <property type="molecule type" value="Genomic_DNA"/>
</dbReference>
<sequence length="129" mass="13675">MNRSGGGLTNIGPRWGWAALLRPWVLAFAGSIGITDTHAHHAVQIIAATTAFTVLDEHGARHRGTNVVVPADTPHRIEVGAEEGAMVFLRPRGPRQAVPRTCARSAPGGLSTQCLLSPVDERWPPSSTG</sequence>
<accession>A0ABT8HFV1</accession>
<evidence type="ECO:0000313" key="1">
    <source>
        <dbReference type="EMBL" id="MDN4519644.1"/>
    </source>
</evidence>
<evidence type="ECO:0000313" key="2">
    <source>
        <dbReference type="Proteomes" id="UP001172687"/>
    </source>
</evidence>
<organism evidence="1 2">
    <name type="scientific">Mycolicibacterium austroafricanum</name>
    <name type="common">Mycobacterium austroafricanum</name>
    <dbReference type="NCBI Taxonomy" id="39687"/>
    <lineage>
        <taxon>Bacteria</taxon>
        <taxon>Bacillati</taxon>
        <taxon>Actinomycetota</taxon>
        <taxon>Actinomycetes</taxon>
        <taxon>Mycobacteriales</taxon>
        <taxon>Mycobacteriaceae</taxon>
        <taxon>Mycolicibacterium</taxon>
    </lineage>
</organism>
<gene>
    <name evidence="1" type="ORF">QYF68_17760</name>
</gene>
<proteinExistence type="predicted"/>
<protein>
    <recommendedName>
        <fullName evidence="3">AraC-type arabinose-binding/dimerisation domain-containing protein</fullName>
    </recommendedName>
</protein>
<evidence type="ECO:0008006" key="3">
    <source>
        <dbReference type="Google" id="ProtNLM"/>
    </source>
</evidence>
<reference evidence="1" key="1">
    <citation type="submission" date="2023-07" db="EMBL/GenBank/DDBJ databases">
        <title>Degradation of tert-butanol by M. austroafricanum TBA100.</title>
        <authorList>
            <person name="Helbich S."/>
            <person name="Vainshtein Y."/>
        </authorList>
    </citation>
    <scope>NUCLEOTIDE SEQUENCE</scope>
    <source>
        <strain evidence="1">TBA100</strain>
    </source>
</reference>
<dbReference type="Proteomes" id="UP001172687">
    <property type="component" value="Unassembled WGS sequence"/>
</dbReference>
<name>A0ABT8HFV1_MYCAO</name>